<dbReference type="RefSeq" id="WP_123265825.1">
    <property type="nucleotide sequence ID" value="NZ_RJUG01000003.1"/>
</dbReference>
<dbReference type="OrthoDB" id="290051at2"/>
<protein>
    <recommendedName>
        <fullName evidence="3">SGNH domain-containing protein</fullName>
    </recommendedName>
</protein>
<name>A0A3N0WW07_9FLAO</name>
<evidence type="ECO:0000313" key="2">
    <source>
        <dbReference type="Proteomes" id="UP000270224"/>
    </source>
</evidence>
<accession>A0A3N0WW07</accession>
<organism evidence="1 2">
    <name type="scientific">Kaistella daneshvariae</name>
    <dbReference type="NCBI Taxonomy" id="2487074"/>
    <lineage>
        <taxon>Bacteria</taxon>
        <taxon>Pseudomonadati</taxon>
        <taxon>Bacteroidota</taxon>
        <taxon>Flavobacteriia</taxon>
        <taxon>Flavobacteriales</taxon>
        <taxon>Weeksellaceae</taxon>
        <taxon>Chryseobacterium group</taxon>
        <taxon>Kaistella</taxon>
    </lineage>
</organism>
<sequence length="143" mass="16194">MIKNNKIIILNIFPLQANVPSLEVAVTSLAKNIRSNQRLVLIGTFPTVSKNPLKIDNSITKSREIVNPVIVNNISKKKLMKIASSFPNVYYFDIAQSQIFDSSPYINDTVAYYNAEHINHFASLKLAEDIGNEFYSFLRTLDK</sequence>
<evidence type="ECO:0000313" key="1">
    <source>
        <dbReference type="EMBL" id="ROI09244.1"/>
    </source>
</evidence>
<evidence type="ECO:0008006" key="3">
    <source>
        <dbReference type="Google" id="ProtNLM"/>
    </source>
</evidence>
<reference evidence="2" key="2">
    <citation type="submission" date="2018-11" db="EMBL/GenBank/DDBJ databases">
        <title>Proposal to divide the Flavobacteriaceae and reorganize its genera based on Amino Acid Identity values calculated from whole genome sequences.</title>
        <authorList>
            <person name="Nicholson A.C."/>
            <person name="Gulvik C.A."/>
            <person name="Whitney A.M."/>
            <person name="Humrighouse B.W."/>
            <person name="Bell M."/>
            <person name="Holmens B."/>
            <person name="Steigerwalt A."/>
            <person name="Villarma A."/>
            <person name="Sheth M."/>
            <person name="Batra D."/>
            <person name="Pryor J."/>
            <person name="Bernardet J.-F."/>
            <person name="Hugo C."/>
            <person name="Kampfer P."/>
            <person name="Newman J."/>
            <person name="Mcquiston J.R."/>
        </authorList>
    </citation>
    <scope>NUCLEOTIDE SEQUENCE [LARGE SCALE GENOMIC DNA]</scope>
    <source>
        <strain evidence="2">H3056</strain>
    </source>
</reference>
<comment type="caution">
    <text evidence="1">The sequence shown here is derived from an EMBL/GenBank/DDBJ whole genome shotgun (WGS) entry which is preliminary data.</text>
</comment>
<dbReference type="EMBL" id="RJUG01000003">
    <property type="protein sequence ID" value="ROI09244.1"/>
    <property type="molecule type" value="Genomic_DNA"/>
</dbReference>
<gene>
    <name evidence="1" type="ORF">EGI11_07480</name>
</gene>
<reference evidence="2" key="1">
    <citation type="submission" date="2018-11" db="EMBL/GenBank/DDBJ databases">
        <title>Proposal to divide the Flavobacteriaceae and reorganize its genera based on Amino Acid Identity values calculated from whole genome sequences.</title>
        <authorList>
            <person name="Nicholson A.C."/>
            <person name="Gulvik C.A."/>
            <person name="Whitney A.M."/>
            <person name="Humrighouse B.W."/>
            <person name="Bell M."/>
            <person name="Holmes B."/>
            <person name="Steigerwalt A."/>
            <person name="Villarma A."/>
            <person name="Sheth M."/>
            <person name="Batra D."/>
            <person name="Pryor J."/>
            <person name="Bernardet J.-F."/>
            <person name="Hugo C."/>
            <person name="Kampfer P."/>
            <person name="Newman J."/>
            <person name="Mcquiston J.R."/>
        </authorList>
    </citation>
    <scope>NUCLEOTIDE SEQUENCE [LARGE SCALE GENOMIC DNA]</scope>
    <source>
        <strain evidence="2">H3056</strain>
    </source>
</reference>
<dbReference type="Proteomes" id="UP000270224">
    <property type="component" value="Unassembled WGS sequence"/>
</dbReference>
<dbReference type="AlphaFoldDB" id="A0A3N0WW07"/>
<proteinExistence type="predicted"/>